<proteinExistence type="inferred from homology"/>
<accession>A0AAN7PZZ2</accession>
<evidence type="ECO:0000256" key="2">
    <source>
        <dbReference type="ARBA" id="ARBA00022692"/>
    </source>
</evidence>
<dbReference type="GO" id="GO:0005886">
    <property type="term" value="C:plasma membrane"/>
    <property type="evidence" value="ECO:0007669"/>
    <property type="project" value="TreeGrafter"/>
</dbReference>
<protein>
    <recommendedName>
        <fullName evidence="5">Copper transport protein</fullName>
    </recommendedName>
</protein>
<comment type="caution">
    <text evidence="7">The sequence shown here is derived from an EMBL/GenBank/DDBJ whole genome shotgun (WGS) entry which is preliminary data.</text>
</comment>
<keyword evidence="8" id="KW-1185">Reference proteome</keyword>
<dbReference type="AlphaFoldDB" id="A0AAN7PZZ2"/>
<name>A0AAN7PZZ2_9COLE</name>
<feature type="transmembrane region" description="Helical" evidence="5">
    <location>
        <begin position="57"/>
        <end position="78"/>
    </location>
</feature>
<keyword evidence="5" id="KW-0187">Copper transport</keyword>
<dbReference type="EMBL" id="JARPUR010000002">
    <property type="protein sequence ID" value="KAK4881152.1"/>
    <property type="molecule type" value="Genomic_DNA"/>
</dbReference>
<keyword evidence="2 5" id="KW-0812">Transmembrane</keyword>
<evidence type="ECO:0000256" key="3">
    <source>
        <dbReference type="ARBA" id="ARBA00022989"/>
    </source>
</evidence>
<gene>
    <name evidence="7" type="ORF">RN001_004471</name>
</gene>
<evidence type="ECO:0000256" key="4">
    <source>
        <dbReference type="ARBA" id="ARBA00023136"/>
    </source>
</evidence>
<evidence type="ECO:0000313" key="7">
    <source>
        <dbReference type="EMBL" id="KAK4881152.1"/>
    </source>
</evidence>
<keyword evidence="3 5" id="KW-1133">Transmembrane helix</keyword>
<keyword evidence="5" id="KW-0186">Copper</keyword>
<dbReference type="InterPro" id="IPR007274">
    <property type="entry name" value="Cop_transporter"/>
</dbReference>
<evidence type="ECO:0000256" key="5">
    <source>
        <dbReference type="RuleBase" id="RU367022"/>
    </source>
</evidence>
<feature type="region of interest" description="Disordered" evidence="6">
    <location>
        <begin position="129"/>
        <end position="155"/>
    </location>
</feature>
<dbReference type="PANTHER" id="PTHR12483:SF27">
    <property type="entry name" value="COPPER TRANSPORT PROTEIN CTR1"/>
    <property type="match status" value="1"/>
</dbReference>
<organism evidence="7 8">
    <name type="scientific">Aquatica leii</name>
    <dbReference type="NCBI Taxonomy" id="1421715"/>
    <lineage>
        <taxon>Eukaryota</taxon>
        <taxon>Metazoa</taxon>
        <taxon>Ecdysozoa</taxon>
        <taxon>Arthropoda</taxon>
        <taxon>Hexapoda</taxon>
        <taxon>Insecta</taxon>
        <taxon>Pterygota</taxon>
        <taxon>Neoptera</taxon>
        <taxon>Endopterygota</taxon>
        <taxon>Coleoptera</taxon>
        <taxon>Polyphaga</taxon>
        <taxon>Elateriformia</taxon>
        <taxon>Elateroidea</taxon>
        <taxon>Lampyridae</taxon>
        <taxon>Luciolinae</taxon>
        <taxon>Aquatica</taxon>
    </lineage>
</organism>
<dbReference type="PANTHER" id="PTHR12483">
    <property type="entry name" value="SOLUTE CARRIER FAMILY 31 COPPER TRANSPORTERS"/>
    <property type="match status" value="1"/>
</dbReference>
<dbReference type="Pfam" id="PF04145">
    <property type="entry name" value="Ctr"/>
    <property type="match status" value="1"/>
</dbReference>
<comment type="subcellular location">
    <subcellularLocation>
        <location evidence="1 5">Membrane</location>
        <topology evidence="1 5">Multi-pass membrane protein</topology>
    </subcellularLocation>
</comment>
<feature type="compositionally biased region" description="Low complexity" evidence="6">
    <location>
        <begin position="136"/>
        <end position="150"/>
    </location>
</feature>
<dbReference type="Proteomes" id="UP001353858">
    <property type="component" value="Unassembled WGS sequence"/>
</dbReference>
<reference evidence="8" key="1">
    <citation type="submission" date="2023-01" db="EMBL/GenBank/DDBJ databases">
        <title>Key to firefly adult light organ development and bioluminescence: homeobox transcription factors regulate luciferase expression and transportation to peroxisome.</title>
        <authorList>
            <person name="Fu X."/>
        </authorList>
    </citation>
    <scope>NUCLEOTIDE SEQUENCE [LARGE SCALE GENOMIC DNA]</scope>
</reference>
<keyword evidence="4 5" id="KW-0472">Membrane</keyword>
<dbReference type="GO" id="GO:0005375">
    <property type="term" value="F:copper ion transmembrane transporter activity"/>
    <property type="evidence" value="ECO:0007669"/>
    <property type="project" value="UniProtKB-UniRule"/>
</dbReference>
<feature type="transmembrane region" description="Helical" evidence="5">
    <location>
        <begin position="84"/>
        <end position="103"/>
    </location>
</feature>
<evidence type="ECO:0000256" key="6">
    <source>
        <dbReference type="SAM" id="MobiDB-lite"/>
    </source>
</evidence>
<keyword evidence="5" id="KW-0406">Ion transport</keyword>
<evidence type="ECO:0000256" key="1">
    <source>
        <dbReference type="ARBA" id="ARBA00004141"/>
    </source>
</evidence>
<evidence type="ECO:0000313" key="8">
    <source>
        <dbReference type="Proteomes" id="UP001353858"/>
    </source>
</evidence>
<comment type="similarity">
    <text evidence="5">Belongs to the copper transporter (Ctr) (TC 1.A.56) family. SLC31A subfamily.</text>
</comment>
<keyword evidence="5" id="KW-0813">Transport</keyword>
<sequence length="168" mass="18992">MLGIVFEWLKLLQAKQRQRELMIRAHQIRTICPQSETATLLSRRDGNAQRPKKLTRVCFKIWDIFLWLNMQILGYILMLVVMLYNGWLVISLIAGSTIGYFMFGTSFVKINVQNCKTVTETFCYSACGDSETSNETARSSLPSTSASTPSNESEVTVCIHSTPKEIIA</sequence>